<dbReference type="InterPro" id="IPR050508">
    <property type="entry name" value="Methyltransf_Superfamily"/>
</dbReference>
<organism evidence="3 4">
    <name type="scientific">Sodiomyces alkalinus (strain CBS 110278 / VKM F-3762 / F11)</name>
    <name type="common">Alkaliphilic filamentous fungus</name>
    <dbReference type="NCBI Taxonomy" id="1314773"/>
    <lineage>
        <taxon>Eukaryota</taxon>
        <taxon>Fungi</taxon>
        <taxon>Dikarya</taxon>
        <taxon>Ascomycota</taxon>
        <taxon>Pezizomycotina</taxon>
        <taxon>Sordariomycetes</taxon>
        <taxon>Hypocreomycetidae</taxon>
        <taxon>Glomerellales</taxon>
        <taxon>Plectosphaerellaceae</taxon>
        <taxon>Sodiomyces</taxon>
    </lineage>
</organism>
<sequence length="427" mass="46028">MKWLYHHVTRSVNAVPFTVLPPRKDNSIVILGDPISKFNIKEVQFLQGFAISASITQSSATCHKPTWFQKNVPTSSGGADTAEAIFRARKIPLLAAGLVALGFGVYFSMMVSSLSRQSSSASTSSSSTADEATPTGRPPAFSRESARQFDQCLDASEKTMGISSLRKDLGRAVSGHVIEVAVGTGRNMSFYDWRKILPSSRRGGEPVSKTATSPPAMLSYTGVDVSPDMLEVAIEKLPGTLPGLRGVTPAVTTQPRTGADKKGLKFFSFLDGKLRLAQCDIQHTIPPPAADLTGGQEKYDTVVQTFGLCSVADPGQVIRNLAGMVKPGTGKIILIEHGRARWGIVNTLLDWSAPSHFQKYGCWWNRDIVGIVEAAAEKTPGLRVVRVERPFITQLGTTVWLELAVDRIHGTNTTASTATTRANNVKS</sequence>
<dbReference type="STRING" id="1314773.A0A3N2Q997"/>
<evidence type="ECO:0000313" key="4">
    <source>
        <dbReference type="Proteomes" id="UP000272025"/>
    </source>
</evidence>
<feature type="transmembrane region" description="Helical" evidence="2">
    <location>
        <begin position="93"/>
        <end position="114"/>
    </location>
</feature>
<dbReference type="OrthoDB" id="416496at2759"/>
<dbReference type="RefSeq" id="XP_028471155.1">
    <property type="nucleotide sequence ID" value="XM_028613826.1"/>
</dbReference>
<keyword evidence="2" id="KW-0472">Membrane</keyword>
<evidence type="ECO:0000313" key="3">
    <source>
        <dbReference type="EMBL" id="ROT43349.1"/>
    </source>
</evidence>
<evidence type="ECO:0000256" key="2">
    <source>
        <dbReference type="SAM" id="Phobius"/>
    </source>
</evidence>
<dbReference type="GO" id="GO:0008168">
    <property type="term" value="F:methyltransferase activity"/>
    <property type="evidence" value="ECO:0007669"/>
    <property type="project" value="TreeGrafter"/>
</dbReference>
<dbReference type="PANTHER" id="PTHR42912">
    <property type="entry name" value="METHYLTRANSFERASE"/>
    <property type="match status" value="1"/>
</dbReference>
<keyword evidence="2" id="KW-1133">Transmembrane helix</keyword>
<dbReference type="Gene3D" id="3.40.50.150">
    <property type="entry name" value="Vaccinia Virus protein VP39"/>
    <property type="match status" value="1"/>
</dbReference>
<dbReference type="EMBL" id="ML119051">
    <property type="protein sequence ID" value="ROT43349.1"/>
    <property type="molecule type" value="Genomic_DNA"/>
</dbReference>
<proteinExistence type="predicted"/>
<dbReference type="PANTHER" id="PTHR42912:SF83">
    <property type="entry name" value="METHYLTRANSFERASE TYPE 11 DOMAIN-CONTAINING PROTEIN"/>
    <property type="match status" value="1"/>
</dbReference>
<evidence type="ECO:0000256" key="1">
    <source>
        <dbReference type="SAM" id="MobiDB-lite"/>
    </source>
</evidence>
<dbReference type="Pfam" id="PF13489">
    <property type="entry name" value="Methyltransf_23"/>
    <property type="match status" value="1"/>
</dbReference>
<dbReference type="AlphaFoldDB" id="A0A3N2Q997"/>
<name>A0A3N2Q997_SODAK</name>
<dbReference type="Proteomes" id="UP000272025">
    <property type="component" value="Unassembled WGS sequence"/>
</dbReference>
<protein>
    <recommendedName>
        <fullName evidence="5">S-adenosyl-L-methionine-dependent methyltransferase</fullName>
    </recommendedName>
</protein>
<feature type="compositionally biased region" description="Low complexity" evidence="1">
    <location>
        <begin position="118"/>
        <end position="127"/>
    </location>
</feature>
<reference evidence="3 4" key="1">
    <citation type="journal article" date="2018" name="Mol. Ecol.">
        <title>The obligate alkalophilic soda-lake fungus Sodiomyces alkalinus has shifted to a protein diet.</title>
        <authorList>
            <person name="Grum-Grzhimaylo A.A."/>
            <person name="Falkoski D.L."/>
            <person name="van den Heuvel J."/>
            <person name="Valero-Jimenez C.A."/>
            <person name="Min B."/>
            <person name="Choi I.G."/>
            <person name="Lipzen A."/>
            <person name="Daum C.G."/>
            <person name="Aanen D.K."/>
            <person name="Tsang A."/>
            <person name="Henrissat B."/>
            <person name="Bilanenko E.N."/>
            <person name="de Vries R.P."/>
            <person name="van Kan J.A.L."/>
            <person name="Grigoriev I.V."/>
            <person name="Debets A.J.M."/>
        </authorList>
    </citation>
    <scope>NUCLEOTIDE SEQUENCE [LARGE SCALE GENOMIC DNA]</scope>
    <source>
        <strain evidence="3 4">F11</strain>
    </source>
</reference>
<dbReference type="InterPro" id="IPR029063">
    <property type="entry name" value="SAM-dependent_MTases_sf"/>
</dbReference>
<gene>
    <name evidence="3" type="ORF">SODALDRAFT_355554</name>
</gene>
<accession>A0A3N2Q997</accession>
<keyword evidence="2" id="KW-0812">Transmembrane</keyword>
<keyword evidence="4" id="KW-1185">Reference proteome</keyword>
<feature type="region of interest" description="Disordered" evidence="1">
    <location>
        <begin position="118"/>
        <end position="147"/>
    </location>
</feature>
<evidence type="ECO:0008006" key="5">
    <source>
        <dbReference type="Google" id="ProtNLM"/>
    </source>
</evidence>
<dbReference type="GeneID" id="39582304"/>
<dbReference type="SUPFAM" id="SSF53335">
    <property type="entry name" value="S-adenosyl-L-methionine-dependent methyltransferases"/>
    <property type="match status" value="1"/>
</dbReference>